<evidence type="ECO:0000313" key="1">
    <source>
        <dbReference type="EMBL" id="KAF2474052.1"/>
    </source>
</evidence>
<protein>
    <submittedName>
        <fullName evidence="1">Uncharacterized protein</fullName>
    </submittedName>
</protein>
<evidence type="ECO:0000313" key="2">
    <source>
        <dbReference type="Proteomes" id="UP000799755"/>
    </source>
</evidence>
<dbReference type="Proteomes" id="UP000799755">
    <property type="component" value="Unassembled WGS sequence"/>
</dbReference>
<keyword evidence="2" id="KW-1185">Reference proteome</keyword>
<name>A0ACB6R6W6_9PLEO</name>
<proteinExistence type="predicted"/>
<organism evidence="1 2">
    <name type="scientific">Lindgomyces ingoldianus</name>
    <dbReference type="NCBI Taxonomy" id="673940"/>
    <lineage>
        <taxon>Eukaryota</taxon>
        <taxon>Fungi</taxon>
        <taxon>Dikarya</taxon>
        <taxon>Ascomycota</taxon>
        <taxon>Pezizomycotina</taxon>
        <taxon>Dothideomycetes</taxon>
        <taxon>Pleosporomycetidae</taxon>
        <taxon>Pleosporales</taxon>
        <taxon>Lindgomycetaceae</taxon>
        <taxon>Lindgomyces</taxon>
    </lineage>
</organism>
<comment type="caution">
    <text evidence="1">The sequence shown here is derived from an EMBL/GenBank/DDBJ whole genome shotgun (WGS) entry which is preliminary data.</text>
</comment>
<sequence length="260" mass="29344">MWRLNTMSRQGTTRYDPLDKIYGLDTRTRQLTLKAYHSTAAQCVHDEDQRETVSARSLNNPDPSMLASKPLSLVVATLCYPAGWQSGCGLQTQYESGKAMRIDFLDSYAALKKIPQLNNFRKARYFILMLCDSGLLLHHAYFSLALLFFLDMISPQNTSQPTLSNDSQTWMIRDMTRKFKNYFRDGGTTVFGGSIIQKFTARQSLLRNCLSGAVASGGERWSTEIPPSFLFWNDQVKMNDGLCIAACRIAPSIDIEGVFM</sequence>
<accession>A0ACB6R6W6</accession>
<reference evidence="1" key="1">
    <citation type="journal article" date="2020" name="Stud. Mycol.">
        <title>101 Dothideomycetes genomes: a test case for predicting lifestyles and emergence of pathogens.</title>
        <authorList>
            <person name="Haridas S."/>
            <person name="Albert R."/>
            <person name="Binder M."/>
            <person name="Bloem J."/>
            <person name="Labutti K."/>
            <person name="Salamov A."/>
            <person name="Andreopoulos B."/>
            <person name="Baker S."/>
            <person name="Barry K."/>
            <person name="Bills G."/>
            <person name="Bluhm B."/>
            <person name="Cannon C."/>
            <person name="Castanera R."/>
            <person name="Culley D."/>
            <person name="Daum C."/>
            <person name="Ezra D."/>
            <person name="Gonzalez J."/>
            <person name="Henrissat B."/>
            <person name="Kuo A."/>
            <person name="Liang C."/>
            <person name="Lipzen A."/>
            <person name="Lutzoni F."/>
            <person name="Magnuson J."/>
            <person name="Mondo S."/>
            <person name="Nolan M."/>
            <person name="Ohm R."/>
            <person name="Pangilinan J."/>
            <person name="Park H.-J."/>
            <person name="Ramirez L."/>
            <person name="Alfaro M."/>
            <person name="Sun H."/>
            <person name="Tritt A."/>
            <person name="Yoshinaga Y."/>
            <person name="Zwiers L.-H."/>
            <person name="Turgeon B."/>
            <person name="Goodwin S."/>
            <person name="Spatafora J."/>
            <person name="Crous P."/>
            <person name="Grigoriev I."/>
        </authorList>
    </citation>
    <scope>NUCLEOTIDE SEQUENCE</scope>
    <source>
        <strain evidence="1">ATCC 200398</strain>
    </source>
</reference>
<dbReference type="EMBL" id="MU003498">
    <property type="protein sequence ID" value="KAF2474052.1"/>
    <property type="molecule type" value="Genomic_DNA"/>
</dbReference>
<gene>
    <name evidence="1" type="ORF">BDR25DRAFT_351584</name>
</gene>